<reference evidence="2" key="2">
    <citation type="submission" date="2020-11" db="EMBL/GenBank/DDBJ databases">
        <authorList>
            <person name="McCartney M.A."/>
            <person name="Auch B."/>
            <person name="Kono T."/>
            <person name="Mallez S."/>
            <person name="Becker A."/>
            <person name="Gohl D.M."/>
            <person name="Silverstein K.A.T."/>
            <person name="Koren S."/>
            <person name="Bechman K.B."/>
            <person name="Herman A."/>
            <person name="Abrahante J.E."/>
            <person name="Garbe J."/>
        </authorList>
    </citation>
    <scope>NUCLEOTIDE SEQUENCE</scope>
    <source>
        <strain evidence="2">Duluth1</strain>
        <tissue evidence="2">Whole animal</tissue>
    </source>
</reference>
<sequence length="64" mass="7278">MKEHISHLTIIAALVLTQISSYVALDCYNCRGVHDIRDCNVTTSCGANQESLDYNVYYPFYDKT</sequence>
<proteinExistence type="predicted"/>
<dbReference type="EMBL" id="JAIWYP010000002">
    <property type="protein sequence ID" value="KAH3866324.1"/>
    <property type="molecule type" value="Genomic_DNA"/>
</dbReference>
<evidence type="ECO:0000313" key="3">
    <source>
        <dbReference type="Proteomes" id="UP000828390"/>
    </source>
</evidence>
<name>A0A9D4RFF4_DREPO</name>
<reference evidence="2" key="1">
    <citation type="journal article" date="2019" name="bioRxiv">
        <title>The Genome of the Zebra Mussel, Dreissena polymorpha: A Resource for Invasive Species Research.</title>
        <authorList>
            <person name="McCartney M.A."/>
            <person name="Auch B."/>
            <person name="Kono T."/>
            <person name="Mallez S."/>
            <person name="Zhang Y."/>
            <person name="Obille A."/>
            <person name="Becker A."/>
            <person name="Abrahante J.E."/>
            <person name="Garbe J."/>
            <person name="Badalamenti J.P."/>
            <person name="Herman A."/>
            <person name="Mangelson H."/>
            <person name="Liachko I."/>
            <person name="Sullivan S."/>
            <person name="Sone E.D."/>
            <person name="Koren S."/>
            <person name="Silverstein K.A.T."/>
            <person name="Beckman K.B."/>
            <person name="Gohl D.M."/>
        </authorList>
    </citation>
    <scope>NUCLEOTIDE SEQUENCE</scope>
    <source>
        <strain evidence="2">Duluth1</strain>
        <tissue evidence="2">Whole animal</tissue>
    </source>
</reference>
<feature type="signal peptide" evidence="1">
    <location>
        <begin position="1"/>
        <end position="24"/>
    </location>
</feature>
<gene>
    <name evidence="2" type="ORF">DPMN_029386</name>
</gene>
<organism evidence="2 3">
    <name type="scientific">Dreissena polymorpha</name>
    <name type="common">Zebra mussel</name>
    <name type="synonym">Mytilus polymorpha</name>
    <dbReference type="NCBI Taxonomy" id="45954"/>
    <lineage>
        <taxon>Eukaryota</taxon>
        <taxon>Metazoa</taxon>
        <taxon>Spiralia</taxon>
        <taxon>Lophotrochozoa</taxon>
        <taxon>Mollusca</taxon>
        <taxon>Bivalvia</taxon>
        <taxon>Autobranchia</taxon>
        <taxon>Heteroconchia</taxon>
        <taxon>Euheterodonta</taxon>
        <taxon>Imparidentia</taxon>
        <taxon>Neoheterodontei</taxon>
        <taxon>Myida</taxon>
        <taxon>Dreissenoidea</taxon>
        <taxon>Dreissenidae</taxon>
        <taxon>Dreissena</taxon>
    </lineage>
</organism>
<protein>
    <recommendedName>
        <fullName evidence="4">Ly-6/neurotoxin-like protein 1</fullName>
    </recommendedName>
</protein>
<evidence type="ECO:0008006" key="4">
    <source>
        <dbReference type="Google" id="ProtNLM"/>
    </source>
</evidence>
<feature type="chain" id="PRO_5039591598" description="Ly-6/neurotoxin-like protein 1" evidence="1">
    <location>
        <begin position="25"/>
        <end position="64"/>
    </location>
</feature>
<keyword evidence="3" id="KW-1185">Reference proteome</keyword>
<evidence type="ECO:0000313" key="2">
    <source>
        <dbReference type="EMBL" id="KAH3866324.1"/>
    </source>
</evidence>
<keyword evidence="1" id="KW-0732">Signal</keyword>
<comment type="caution">
    <text evidence="2">The sequence shown here is derived from an EMBL/GenBank/DDBJ whole genome shotgun (WGS) entry which is preliminary data.</text>
</comment>
<dbReference type="AlphaFoldDB" id="A0A9D4RFF4"/>
<evidence type="ECO:0000256" key="1">
    <source>
        <dbReference type="SAM" id="SignalP"/>
    </source>
</evidence>
<accession>A0A9D4RFF4</accession>
<dbReference type="Proteomes" id="UP000828390">
    <property type="component" value="Unassembled WGS sequence"/>
</dbReference>